<keyword evidence="3" id="KW-1185">Reference proteome</keyword>
<dbReference type="STRING" id="296587.C1E9F6"/>
<feature type="domain" description="KANL3/Tex30 alpha/beta hydrolase-like" evidence="1">
    <location>
        <begin position="37"/>
        <end position="228"/>
    </location>
</feature>
<protein>
    <recommendedName>
        <fullName evidence="1">KANL3/Tex30 alpha/beta hydrolase-like domain-containing protein</fullName>
    </recommendedName>
</protein>
<dbReference type="AlphaFoldDB" id="C1E9F6"/>
<dbReference type="SUPFAM" id="SSF53474">
    <property type="entry name" value="alpha/beta-Hydrolases"/>
    <property type="match status" value="1"/>
</dbReference>
<dbReference type="OMA" id="TIFEYEI"/>
<dbReference type="KEGG" id="mis:MICPUN_59714"/>
<reference evidence="2 3" key="1">
    <citation type="journal article" date="2009" name="Science">
        <title>Green evolution and dynamic adaptations revealed by genomes of the marine picoeukaryotes Micromonas.</title>
        <authorList>
            <person name="Worden A.Z."/>
            <person name="Lee J.H."/>
            <person name="Mock T."/>
            <person name="Rouze P."/>
            <person name="Simmons M.P."/>
            <person name="Aerts A.L."/>
            <person name="Allen A.E."/>
            <person name="Cuvelier M.L."/>
            <person name="Derelle E."/>
            <person name="Everett M.V."/>
            <person name="Foulon E."/>
            <person name="Grimwood J."/>
            <person name="Gundlach H."/>
            <person name="Henrissat B."/>
            <person name="Napoli C."/>
            <person name="McDonald S.M."/>
            <person name="Parker M.S."/>
            <person name="Rombauts S."/>
            <person name="Salamov A."/>
            <person name="Von Dassow P."/>
            <person name="Badger J.H."/>
            <person name="Coutinho P.M."/>
            <person name="Demir E."/>
            <person name="Dubchak I."/>
            <person name="Gentemann C."/>
            <person name="Eikrem W."/>
            <person name="Gready J.E."/>
            <person name="John U."/>
            <person name="Lanier W."/>
            <person name="Lindquist E.A."/>
            <person name="Lucas S."/>
            <person name="Mayer K.F."/>
            <person name="Moreau H."/>
            <person name="Not F."/>
            <person name="Otillar R."/>
            <person name="Panaud O."/>
            <person name="Pangilinan J."/>
            <person name="Paulsen I."/>
            <person name="Piegu B."/>
            <person name="Poliakov A."/>
            <person name="Robbens S."/>
            <person name="Schmutz J."/>
            <person name="Toulza E."/>
            <person name="Wyss T."/>
            <person name="Zelensky A."/>
            <person name="Zhou K."/>
            <person name="Armbrust E.V."/>
            <person name="Bhattacharya D."/>
            <person name="Goodenough U.W."/>
            <person name="Van de Peer Y."/>
            <person name="Grigoriev I.V."/>
        </authorList>
    </citation>
    <scope>NUCLEOTIDE SEQUENCE [LARGE SCALE GENOMIC DNA]</scope>
    <source>
        <strain evidence="3">RCC299 / NOUM17</strain>
    </source>
</reference>
<dbReference type="PANTHER" id="PTHR13136">
    <property type="entry name" value="TESTIS DEVELOPMENT PROTEIN PRTD"/>
    <property type="match status" value="1"/>
</dbReference>
<proteinExistence type="predicted"/>
<dbReference type="InterPro" id="IPR026555">
    <property type="entry name" value="NSL3/Tex30"/>
</dbReference>
<dbReference type="Pfam" id="PF20408">
    <property type="entry name" value="Abhydrolase_11"/>
    <property type="match status" value="1"/>
</dbReference>
<dbReference type="Gene3D" id="3.40.50.1820">
    <property type="entry name" value="alpha/beta hydrolase"/>
    <property type="match status" value="1"/>
</dbReference>
<sequence length="264" mass="29117">MTIFEYEIEAEPDGRGTKLEGLVTISETTIDRRDNDLAVLLLHGAGGDLHGGHLDDTSDYLAWMGFPVVRVTMKSPAALYRMRAAHAAMAAAKELDEMKHVKKWILMGHSNGARVAIALASEMLDAWRLDNNEDQPLGVVLFSFPLHAPGKHDDLRDDELMSLELPTFIVRGTRDTFSRQDLFDSAMKTMRDAKKAHPIIVHDVIGGNHSLQVPKSSKDTTTDIELDGIRTAVTNFCISLKNINARGRVLHQKPAGRGANGTTR</sequence>
<dbReference type="OrthoDB" id="6415022at2759"/>
<dbReference type="InterPro" id="IPR046879">
    <property type="entry name" value="KANL3/Tex30_Abhydrolase"/>
</dbReference>
<evidence type="ECO:0000313" key="2">
    <source>
        <dbReference type="EMBL" id="ACO64674.1"/>
    </source>
</evidence>
<accession>C1E9F6</accession>
<evidence type="ECO:0000259" key="1">
    <source>
        <dbReference type="Pfam" id="PF20408"/>
    </source>
</evidence>
<dbReference type="eggNOG" id="KOG3253">
    <property type="taxonomic scope" value="Eukaryota"/>
</dbReference>
<dbReference type="Proteomes" id="UP000002009">
    <property type="component" value="Chromosome 6"/>
</dbReference>
<dbReference type="GeneID" id="8244354"/>
<dbReference type="InParanoid" id="C1E9F6"/>
<evidence type="ECO:0000313" key="3">
    <source>
        <dbReference type="Proteomes" id="UP000002009"/>
    </source>
</evidence>
<dbReference type="ESTHER" id="micsr-c1e9f6">
    <property type="family name" value="NLS3-Tex30"/>
</dbReference>
<dbReference type="EMBL" id="CP001327">
    <property type="protein sequence ID" value="ACO64674.1"/>
    <property type="molecule type" value="Genomic_DNA"/>
</dbReference>
<gene>
    <name evidence="2" type="ORF">MICPUN_59714</name>
</gene>
<organism evidence="2 3">
    <name type="scientific">Micromonas commoda (strain RCC299 / NOUM17 / CCMP2709)</name>
    <name type="common">Picoplanktonic green alga</name>
    <dbReference type="NCBI Taxonomy" id="296587"/>
    <lineage>
        <taxon>Eukaryota</taxon>
        <taxon>Viridiplantae</taxon>
        <taxon>Chlorophyta</taxon>
        <taxon>Mamiellophyceae</taxon>
        <taxon>Mamiellales</taxon>
        <taxon>Mamiellaceae</taxon>
        <taxon>Micromonas</taxon>
    </lineage>
</organism>
<dbReference type="RefSeq" id="XP_002503416.1">
    <property type="nucleotide sequence ID" value="XM_002503370.1"/>
</dbReference>
<dbReference type="InterPro" id="IPR029058">
    <property type="entry name" value="AB_hydrolase_fold"/>
</dbReference>
<name>C1E9F6_MICCC</name>
<dbReference type="PANTHER" id="PTHR13136:SF11">
    <property type="entry name" value="TESTIS-EXPRESSED PROTEIN 30"/>
    <property type="match status" value="1"/>
</dbReference>